<accession>A0A812RFX3</accession>
<sequence>MGQNAGSCCAEACCEDAEKNAFGRGVPPPVYFAEDLPEAVQTTDRYVHSSFTEENSQHGPQCMEVSGLASVAATSPSRSPPLREDAFRRTSTPYTFTARQDRLEQEAQLYVDTEIARSISLVSTLQGFGWLWRVRPERMSHVQLDALWKTSTQADAYDVFLSHTWATPGHLKYLSLLLSSCWHQVFLAWALAAVLVMALYVLNLLPLPLRVPRNENLVFEIAAYRRANPNGELKVQPMFVERNILLAWICMFLCLGVFMFVRLPGIHWRGAVGFFVFFPGIHVIRKGYQQQEQMFRDLAEFDLNSVSCSNEFDRQFILSAVCRWYGSLQGFTDYVRGPLKEELTEAVVLARMPLQYCILSISPLAGFQLDYIASFLSIASPDIIARVILTQVLAVNTTVVLATYFLFWLCQRFATPRFSSCAMDYVQTALIL</sequence>
<comment type="caution">
    <text evidence="2">The sequence shown here is derived from an EMBL/GenBank/DDBJ whole genome shotgun (WGS) entry which is preliminary data.</text>
</comment>
<gene>
    <name evidence="2" type="primary">miaA</name>
    <name evidence="2" type="ORF">SPIL2461_LOCUS10726</name>
</gene>
<evidence type="ECO:0000256" key="1">
    <source>
        <dbReference type="SAM" id="Phobius"/>
    </source>
</evidence>
<feature type="non-terminal residue" evidence="2">
    <location>
        <position position="1"/>
    </location>
</feature>
<feature type="transmembrane region" description="Helical" evidence="1">
    <location>
        <begin position="383"/>
        <end position="409"/>
    </location>
</feature>
<evidence type="ECO:0000313" key="3">
    <source>
        <dbReference type="Proteomes" id="UP000649617"/>
    </source>
</evidence>
<keyword evidence="1" id="KW-0472">Membrane</keyword>
<name>A0A812RFX3_SYMPI</name>
<feature type="transmembrane region" description="Helical" evidence="1">
    <location>
        <begin position="266"/>
        <end position="284"/>
    </location>
</feature>
<keyword evidence="1" id="KW-0812">Transmembrane</keyword>
<organism evidence="2 3">
    <name type="scientific">Symbiodinium pilosum</name>
    <name type="common">Dinoflagellate</name>
    <dbReference type="NCBI Taxonomy" id="2952"/>
    <lineage>
        <taxon>Eukaryota</taxon>
        <taxon>Sar</taxon>
        <taxon>Alveolata</taxon>
        <taxon>Dinophyceae</taxon>
        <taxon>Suessiales</taxon>
        <taxon>Symbiodiniaceae</taxon>
        <taxon>Symbiodinium</taxon>
    </lineage>
</organism>
<keyword evidence="1" id="KW-1133">Transmembrane helix</keyword>
<evidence type="ECO:0000313" key="2">
    <source>
        <dbReference type="EMBL" id="CAE7439947.1"/>
    </source>
</evidence>
<feature type="transmembrane region" description="Helical" evidence="1">
    <location>
        <begin position="356"/>
        <end position="377"/>
    </location>
</feature>
<reference evidence="2" key="1">
    <citation type="submission" date="2021-02" db="EMBL/GenBank/DDBJ databases">
        <authorList>
            <person name="Dougan E. K."/>
            <person name="Rhodes N."/>
            <person name="Thang M."/>
            <person name="Chan C."/>
        </authorList>
    </citation>
    <scope>NUCLEOTIDE SEQUENCE</scope>
</reference>
<protein>
    <submittedName>
        <fullName evidence="2">MiaA protein</fullName>
    </submittedName>
</protein>
<dbReference type="EMBL" id="CAJNIZ010020402">
    <property type="protein sequence ID" value="CAE7439947.1"/>
    <property type="molecule type" value="Genomic_DNA"/>
</dbReference>
<dbReference type="Proteomes" id="UP000649617">
    <property type="component" value="Unassembled WGS sequence"/>
</dbReference>
<feature type="transmembrane region" description="Helical" evidence="1">
    <location>
        <begin position="186"/>
        <end position="205"/>
    </location>
</feature>
<keyword evidence="3" id="KW-1185">Reference proteome</keyword>
<dbReference type="AlphaFoldDB" id="A0A812RFX3"/>
<proteinExistence type="predicted"/>
<feature type="transmembrane region" description="Helical" evidence="1">
    <location>
        <begin position="243"/>
        <end position="260"/>
    </location>
</feature>